<sequence>MERTQQAVADGNTDVVPSLAHVEVGEVPLARWLDAALTGESLEARDGAVQLLVAGLATLPPTQANADVLVQLLEGPALDGVHTRQGDSVKELAVEALLRLGYPHALRIHPDALEWARARQRQRTRSRWTRAVALALGLVNLGLWGALWWNGSLRFFSAITG</sequence>
<dbReference type="AlphaFoldDB" id="A0A2W5T017"/>
<protein>
    <submittedName>
        <fullName evidence="2">Uncharacterized protein</fullName>
    </submittedName>
</protein>
<evidence type="ECO:0000256" key="1">
    <source>
        <dbReference type="SAM" id="Phobius"/>
    </source>
</evidence>
<keyword evidence="1" id="KW-0812">Transmembrane</keyword>
<keyword evidence="1" id="KW-1133">Transmembrane helix</keyword>
<name>A0A2W5T017_9BACT</name>
<evidence type="ECO:0000313" key="3">
    <source>
        <dbReference type="Proteomes" id="UP000249061"/>
    </source>
</evidence>
<dbReference type="Proteomes" id="UP000249061">
    <property type="component" value="Unassembled WGS sequence"/>
</dbReference>
<reference evidence="2 3" key="1">
    <citation type="submission" date="2017-08" db="EMBL/GenBank/DDBJ databases">
        <title>Infants hospitalized years apart are colonized by the same room-sourced microbial strains.</title>
        <authorList>
            <person name="Brooks B."/>
            <person name="Olm M.R."/>
            <person name="Firek B.A."/>
            <person name="Baker R."/>
            <person name="Thomas B.C."/>
            <person name="Morowitz M.J."/>
            <person name="Banfield J.F."/>
        </authorList>
    </citation>
    <scope>NUCLEOTIDE SEQUENCE [LARGE SCALE GENOMIC DNA]</scope>
    <source>
        <strain evidence="2">S2_003_000_R2_14</strain>
    </source>
</reference>
<comment type="caution">
    <text evidence="2">The sequence shown here is derived from an EMBL/GenBank/DDBJ whole genome shotgun (WGS) entry which is preliminary data.</text>
</comment>
<evidence type="ECO:0000313" key="2">
    <source>
        <dbReference type="EMBL" id="PZR05226.1"/>
    </source>
</evidence>
<keyword evidence="1" id="KW-0472">Membrane</keyword>
<accession>A0A2W5T017</accession>
<proteinExistence type="predicted"/>
<feature type="transmembrane region" description="Helical" evidence="1">
    <location>
        <begin position="128"/>
        <end position="149"/>
    </location>
</feature>
<organism evidence="2 3">
    <name type="scientific">Archangium gephyra</name>
    <dbReference type="NCBI Taxonomy" id="48"/>
    <lineage>
        <taxon>Bacteria</taxon>
        <taxon>Pseudomonadati</taxon>
        <taxon>Myxococcota</taxon>
        <taxon>Myxococcia</taxon>
        <taxon>Myxococcales</taxon>
        <taxon>Cystobacterineae</taxon>
        <taxon>Archangiaceae</taxon>
        <taxon>Archangium</taxon>
    </lineage>
</organism>
<gene>
    <name evidence="2" type="ORF">DI536_32835</name>
</gene>
<dbReference type="EMBL" id="QFQP01000047">
    <property type="protein sequence ID" value="PZR05226.1"/>
    <property type="molecule type" value="Genomic_DNA"/>
</dbReference>